<dbReference type="GO" id="GO:0046872">
    <property type="term" value="F:metal ion binding"/>
    <property type="evidence" value="ECO:0007669"/>
    <property type="project" value="UniProtKB-KW"/>
</dbReference>
<dbReference type="Gene3D" id="3.90.740.10">
    <property type="entry name" value="Valyl/Leucyl/Isoleucyl-tRNA synthetase, editing domain"/>
    <property type="match status" value="1"/>
</dbReference>
<dbReference type="EMBL" id="GDJX01008872">
    <property type="protein sequence ID" value="JAT59064.1"/>
    <property type="molecule type" value="Transcribed_RNA"/>
</dbReference>
<keyword evidence="5" id="KW-0479">Metal-binding</keyword>
<dbReference type="Gene3D" id="3.40.50.620">
    <property type="entry name" value="HUPs"/>
    <property type="match status" value="2"/>
</dbReference>
<dbReference type="InterPro" id="IPR002300">
    <property type="entry name" value="aa-tRNA-synth_Ia"/>
</dbReference>
<keyword evidence="4 13" id="KW-0436">Ligase</keyword>
<dbReference type="FunFam" id="3.90.740.10:FF:000013">
    <property type="entry name" value="Isoleucine--tRNA ligase, chloroplastic/mitochondrial"/>
    <property type="match status" value="1"/>
</dbReference>
<evidence type="ECO:0000313" key="18">
    <source>
        <dbReference type="EMBL" id="JAT59064.1"/>
    </source>
</evidence>
<keyword evidence="10 13" id="KW-0030">Aminoacyl-tRNA synthetase</keyword>
<feature type="domain" description="Aminoacyl-tRNA synthetase class Ia" evidence="14">
    <location>
        <begin position="126"/>
        <end position="771"/>
    </location>
</feature>
<dbReference type="InterPro" id="IPR014729">
    <property type="entry name" value="Rossmann-like_a/b/a_fold"/>
</dbReference>
<dbReference type="GO" id="GO:0032543">
    <property type="term" value="P:mitochondrial translation"/>
    <property type="evidence" value="ECO:0007669"/>
    <property type="project" value="TreeGrafter"/>
</dbReference>
<evidence type="ECO:0000256" key="9">
    <source>
        <dbReference type="ARBA" id="ARBA00022917"/>
    </source>
</evidence>
<feature type="domain" description="Methionyl/Valyl/Leucyl/Isoleucyl-tRNA synthetase anticodon-binding" evidence="16">
    <location>
        <begin position="816"/>
        <end position="979"/>
    </location>
</feature>
<dbReference type="SUPFAM" id="SSF52374">
    <property type="entry name" value="Nucleotidylyl transferase"/>
    <property type="match status" value="1"/>
</dbReference>
<dbReference type="Pfam" id="PF06827">
    <property type="entry name" value="zf-FPG_IleRS"/>
    <property type="match status" value="1"/>
</dbReference>
<dbReference type="Gene3D" id="1.10.10.830">
    <property type="entry name" value="Ile-tRNA synthetase CP2 domain-like"/>
    <property type="match status" value="1"/>
</dbReference>
<keyword evidence="9 13" id="KW-0648">Protein biosynthesis</keyword>
<dbReference type="PROSITE" id="PS00178">
    <property type="entry name" value="AA_TRNA_LIGASE_I"/>
    <property type="match status" value="1"/>
</dbReference>
<dbReference type="PANTHER" id="PTHR42765:SF1">
    <property type="entry name" value="ISOLEUCINE--TRNA LIGASE, MITOCHONDRIAL"/>
    <property type="match status" value="1"/>
</dbReference>
<evidence type="ECO:0000256" key="12">
    <source>
        <dbReference type="ARBA" id="ARBA00048359"/>
    </source>
</evidence>
<dbReference type="FunFam" id="1.10.730.20:FF:000001">
    <property type="entry name" value="Isoleucine--tRNA ligase"/>
    <property type="match status" value="1"/>
</dbReference>
<dbReference type="CDD" id="cd00818">
    <property type="entry name" value="IleRS_core"/>
    <property type="match status" value="1"/>
</dbReference>
<dbReference type="SUPFAM" id="SSF50677">
    <property type="entry name" value="ValRS/IleRS/LeuRS editing domain"/>
    <property type="match status" value="1"/>
</dbReference>
<dbReference type="GO" id="GO:0006428">
    <property type="term" value="P:isoleucyl-tRNA aminoacylation"/>
    <property type="evidence" value="ECO:0007669"/>
    <property type="project" value="InterPro"/>
</dbReference>
<protein>
    <recommendedName>
        <fullName evidence="3">isoleucine--tRNA ligase</fullName>
        <ecNumber evidence="3">6.1.1.5</ecNumber>
    </recommendedName>
    <alternativeName>
        <fullName evidence="11">Isoleucyl-tRNA synthetase</fullName>
    </alternativeName>
</protein>
<dbReference type="InterPro" id="IPR010663">
    <property type="entry name" value="Znf_FPG/IleRS"/>
</dbReference>
<comment type="similarity">
    <text evidence="2 13">Belongs to the class-I aminoacyl-tRNA synthetase family.</text>
</comment>
<dbReference type="GO" id="GO:0048608">
    <property type="term" value="P:reproductive structure development"/>
    <property type="evidence" value="ECO:0007669"/>
    <property type="project" value="UniProtKB-ARBA"/>
</dbReference>
<dbReference type="GO" id="GO:0004822">
    <property type="term" value="F:isoleucine-tRNA ligase activity"/>
    <property type="evidence" value="ECO:0007669"/>
    <property type="project" value="UniProtKB-EC"/>
</dbReference>
<dbReference type="NCBIfam" id="TIGR00392">
    <property type="entry name" value="ileS"/>
    <property type="match status" value="1"/>
</dbReference>
<dbReference type="InterPro" id="IPR001412">
    <property type="entry name" value="aa-tRNA-synth_I_CS"/>
</dbReference>
<dbReference type="CDD" id="cd07960">
    <property type="entry name" value="Anticodon_Ia_Ile_BEm"/>
    <property type="match status" value="1"/>
</dbReference>
<evidence type="ECO:0000256" key="11">
    <source>
        <dbReference type="ARBA" id="ARBA00032665"/>
    </source>
</evidence>
<dbReference type="EC" id="6.1.1.5" evidence="3"/>
<dbReference type="FunFam" id="3.40.50.620:FF:000111">
    <property type="entry name" value="Mitochondrial isoleucyl-tRNA synthetase"/>
    <property type="match status" value="1"/>
</dbReference>
<dbReference type="GO" id="GO:0005524">
    <property type="term" value="F:ATP binding"/>
    <property type="evidence" value="ECO:0007669"/>
    <property type="project" value="UniProtKB-KW"/>
</dbReference>
<dbReference type="PANTHER" id="PTHR42765">
    <property type="entry name" value="SOLEUCYL-TRNA SYNTHETASE"/>
    <property type="match status" value="1"/>
</dbReference>
<evidence type="ECO:0000256" key="8">
    <source>
        <dbReference type="ARBA" id="ARBA00022840"/>
    </source>
</evidence>
<keyword evidence="7" id="KW-0862">Zinc</keyword>
<comment type="catalytic activity">
    <reaction evidence="12">
        <text>tRNA(Ile) + L-isoleucine + ATP = L-isoleucyl-tRNA(Ile) + AMP + diphosphate</text>
        <dbReference type="Rhea" id="RHEA:11060"/>
        <dbReference type="Rhea" id="RHEA-COMP:9666"/>
        <dbReference type="Rhea" id="RHEA-COMP:9695"/>
        <dbReference type="ChEBI" id="CHEBI:30616"/>
        <dbReference type="ChEBI" id="CHEBI:33019"/>
        <dbReference type="ChEBI" id="CHEBI:58045"/>
        <dbReference type="ChEBI" id="CHEBI:78442"/>
        <dbReference type="ChEBI" id="CHEBI:78528"/>
        <dbReference type="ChEBI" id="CHEBI:456215"/>
        <dbReference type="EC" id="6.1.1.5"/>
    </reaction>
</comment>
<evidence type="ECO:0000256" key="6">
    <source>
        <dbReference type="ARBA" id="ARBA00022741"/>
    </source>
</evidence>
<dbReference type="GO" id="GO:0005739">
    <property type="term" value="C:mitochondrion"/>
    <property type="evidence" value="ECO:0007669"/>
    <property type="project" value="UniProtKB-SubCell"/>
</dbReference>
<comment type="subcellular location">
    <subcellularLocation>
        <location evidence="1">Mitochondrion</location>
    </subcellularLocation>
</comment>
<dbReference type="Gene3D" id="1.10.730.20">
    <property type="match status" value="1"/>
</dbReference>
<dbReference type="EMBL" id="GDJX01022916">
    <property type="protein sequence ID" value="JAT45020.1"/>
    <property type="molecule type" value="Transcribed_RNA"/>
</dbReference>
<feature type="domain" description="Zinc finger FPG/IleRS-type" evidence="15">
    <location>
        <begin position="1050"/>
        <end position="1079"/>
    </location>
</feature>
<dbReference type="InterPro" id="IPR009080">
    <property type="entry name" value="tRNAsynth_Ia_anticodon-bd"/>
</dbReference>
<dbReference type="SUPFAM" id="SSF47323">
    <property type="entry name" value="Anticodon-binding domain of a subclass of class I aminoacyl-tRNA synthetases"/>
    <property type="match status" value="1"/>
</dbReference>
<dbReference type="InterPro" id="IPR050081">
    <property type="entry name" value="Ile-tRNA_ligase"/>
</dbReference>
<evidence type="ECO:0000256" key="3">
    <source>
        <dbReference type="ARBA" id="ARBA00013165"/>
    </source>
</evidence>
<dbReference type="GO" id="GO:0000049">
    <property type="term" value="F:tRNA binding"/>
    <property type="evidence" value="ECO:0007669"/>
    <property type="project" value="InterPro"/>
</dbReference>
<evidence type="ECO:0000256" key="2">
    <source>
        <dbReference type="ARBA" id="ARBA00005594"/>
    </source>
</evidence>
<gene>
    <name evidence="18" type="primary">ileS_13</name>
    <name evidence="17" type="synonym">ileS_8</name>
    <name evidence="18" type="ORF">g.108281</name>
    <name evidence="17" type="ORF">g.108283</name>
</gene>
<dbReference type="Pfam" id="PF08264">
    <property type="entry name" value="Anticodon_1"/>
    <property type="match status" value="1"/>
</dbReference>
<evidence type="ECO:0000259" key="15">
    <source>
        <dbReference type="Pfam" id="PF06827"/>
    </source>
</evidence>
<evidence type="ECO:0000256" key="7">
    <source>
        <dbReference type="ARBA" id="ARBA00022833"/>
    </source>
</evidence>
<dbReference type="Pfam" id="PF00133">
    <property type="entry name" value="tRNA-synt_1"/>
    <property type="match status" value="1"/>
</dbReference>
<accession>A0A1D1YWT0</accession>
<dbReference type="GO" id="GO:0009791">
    <property type="term" value="P:post-embryonic development"/>
    <property type="evidence" value="ECO:0007669"/>
    <property type="project" value="UniProtKB-ARBA"/>
</dbReference>
<evidence type="ECO:0000256" key="5">
    <source>
        <dbReference type="ARBA" id="ARBA00022723"/>
    </source>
</evidence>
<evidence type="ECO:0000256" key="13">
    <source>
        <dbReference type="RuleBase" id="RU363035"/>
    </source>
</evidence>
<dbReference type="HAMAP" id="MF_02002">
    <property type="entry name" value="Ile_tRNA_synth_type1"/>
    <property type="match status" value="1"/>
</dbReference>
<proteinExistence type="inferred from homology"/>
<evidence type="ECO:0000256" key="10">
    <source>
        <dbReference type="ARBA" id="ARBA00023146"/>
    </source>
</evidence>
<evidence type="ECO:0000256" key="1">
    <source>
        <dbReference type="ARBA" id="ARBA00004173"/>
    </source>
</evidence>
<sequence length="1093" mass="122447">MNGNPFASPALRHSALLTSIEARGKAFRASSTCLVFPRRASSPVSSAVTVAASFRLSLLCRKPFSTGVGEDRLGSTSKRRARGPIMAAKKASEGAKQEEGKYKHTVDLPKTAFGMRANSSVREPEIQKLWEDNQVMKRVVERNNGGSFILHDGPPYANGSLHMGHALNKILKDIINRYKLLQNYKIHYVPGWDCHGLPIELKVLQSMDQDARKELTPLKLREKAAKFAKETVAIQKSSFKRYGVWAEWDNSYLTLAPEYEAAQIEVFGLMAMRGYIYRGRKPVHWSPSSRTALAEAELEYPEGHISKSIYAIFKLISAPPDSSGLLEEFFPYLSLAIWTTTPWTIPANAAVAVNPQLTYVVVEVQSVPTELSTSYEGRLKVGNVLKNSNGKLFLVVASELVPALESKWGVKLAVKKSFLGSALESCRYIHPVDKRECPVVIGGDYITTESGTGLVHTAPGHGQEDYITGLKYGLPILSPVDDSGKFTEEAGPFSGLDVLGDGNSTVVRFLDEQLSILVEEPYKHKYPYDWRTKKPTIFRATEQWFASVEGFRQLTMDAISEVTWIPQQAQNRITAMTSSRSDWCISRQRIWGVPIPVFYHVVSREPLITEETISHVKSIISKKGSDSWWYLTMEELLPDKYRHQALEYEKGTDTMDVWFDSGSSWAAVLEKRDGLHFPADLYLEGTDQHRGWFQSSLLTSVAAKGKAPYACVLTHGFVLDEKGMKMSKSLGNVVDPENVITGGKSPKDGPGYGADVLRLWVSSVDYTGDVMIGPQMLRQMSDIYRKLRGTLRYLLSNLHDWKPEHAISHDNLPEIDKYVLFQLENVVDAIKESYENYQFYKIFQILQRFAIVDLSNFYFDVAKDRLYVGGTESFTRRSCQTVLAAHLLTITRVIAPILPHLAEDAWQNLPFEHSTGDGFVAKFVFESKWPDSNEKCLRLAVEDVDFWRKILELRAEVNKVLENARIGKLIGSSLEAKVFLHTADAATASRLQELCEARNDADALHRIFITSQVEILSSLEGERISNVPYVGEFIEEGASRIWIGVSRADGLKCERCWNYSPKVGSFVAHPTLCERCYNVIGGLQPLTAMAVVG</sequence>
<organism evidence="18">
    <name type="scientific">Anthurium amnicola</name>
    <dbReference type="NCBI Taxonomy" id="1678845"/>
    <lineage>
        <taxon>Eukaryota</taxon>
        <taxon>Viridiplantae</taxon>
        <taxon>Streptophyta</taxon>
        <taxon>Embryophyta</taxon>
        <taxon>Tracheophyta</taxon>
        <taxon>Spermatophyta</taxon>
        <taxon>Magnoliopsida</taxon>
        <taxon>Liliopsida</taxon>
        <taxon>Araceae</taxon>
        <taxon>Pothoideae</taxon>
        <taxon>Potheae</taxon>
        <taxon>Anthurium</taxon>
    </lineage>
</organism>
<dbReference type="PRINTS" id="PR00984">
    <property type="entry name" value="TRNASYNTHILE"/>
</dbReference>
<dbReference type="InterPro" id="IPR013155">
    <property type="entry name" value="M/V/L/I-tRNA-synth_anticd-bd"/>
</dbReference>
<dbReference type="AlphaFoldDB" id="A0A1D1YWT0"/>
<dbReference type="InterPro" id="IPR009008">
    <property type="entry name" value="Val/Leu/Ile-tRNA-synth_edit"/>
</dbReference>
<dbReference type="InterPro" id="IPR033708">
    <property type="entry name" value="Anticodon_Ile_BEm"/>
</dbReference>
<keyword evidence="8 13" id="KW-0067">ATP-binding</keyword>
<reference evidence="18" key="1">
    <citation type="submission" date="2015-07" db="EMBL/GenBank/DDBJ databases">
        <title>Transcriptome Assembly of Anthurium amnicola.</title>
        <authorList>
            <person name="Suzuki J."/>
        </authorList>
    </citation>
    <scope>NUCLEOTIDE SEQUENCE</scope>
</reference>
<name>A0A1D1YWT0_9ARAE</name>
<dbReference type="GO" id="GO:0002161">
    <property type="term" value="F:aminoacyl-tRNA deacylase activity"/>
    <property type="evidence" value="ECO:0007669"/>
    <property type="project" value="InterPro"/>
</dbReference>
<evidence type="ECO:0000256" key="4">
    <source>
        <dbReference type="ARBA" id="ARBA00022598"/>
    </source>
</evidence>
<evidence type="ECO:0000259" key="16">
    <source>
        <dbReference type="Pfam" id="PF08264"/>
    </source>
</evidence>
<dbReference type="InterPro" id="IPR002301">
    <property type="entry name" value="Ile-tRNA-ligase"/>
</dbReference>
<keyword evidence="6 13" id="KW-0547">Nucleotide-binding</keyword>
<evidence type="ECO:0000259" key="14">
    <source>
        <dbReference type="Pfam" id="PF00133"/>
    </source>
</evidence>
<dbReference type="InterPro" id="IPR023585">
    <property type="entry name" value="Ile-tRNA-ligase_type1"/>
</dbReference>
<evidence type="ECO:0000313" key="17">
    <source>
        <dbReference type="EMBL" id="JAT45020.1"/>
    </source>
</evidence>